<evidence type="ECO:0000256" key="1">
    <source>
        <dbReference type="SAM" id="MobiDB-lite"/>
    </source>
</evidence>
<reference evidence="2 3" key="1">
    <citation type="submission" date="2011-02" db="EMBL/GenBank/DDBJ databases">
        <authorList>
            <person name="Muzny D."/>
            <person name="Qin X."/>
            <person name="Deng J."/>
            <person name="Jiang H."/>
            <person name="Liu Y."/>
            <person name="Qu J."/>
            <person name="Song X.-Z."/>
            <person name="Zhang L."/>
            <person name="Thornton R."/>
            <person name="Coyle M."/>
            <person name="Francisco L."/>
            <person name="Jackson L."/>
            <person name="Javaid M."/>
            <person name="Korchina V."/>
            <person name="Kovar C."/>
            <person name="Mata R."/>
            <person name="Mathew T."/>
            <person name="Ngo R."/>
            <person name="Nguyen L."/>
            <person name="Nguyen N."/>
            <person name="Okwuonu G."/>
            <person name="Ongeri F."/>
            <person name="Pham C."/>
            <person name="Simmons D."/>
            <person name="Wilczek-Boney K."/>
            <person name="Hale W."/>
            <person name="Jakkamsetti A."/>
            <person name="Pham P."/>
            <person name="Ruth R."/>
            <person name="San Lucas F."/>
            <person name="Warren J."/>
            <person name="Zhang J."/>
            <person name="Zhao Z."/>
            <person name="Zhou C."/>
            <person name="Zhu D."/>
            <person name="Lee S."/>
            <person name="Bess C."/>
            <person name="Blankenburg K."/>
            <person name="Forbes L."/>
            <person name="Fu Q."/>
            <person name="Gubbala S."/>
            <person name="Hirani K."/>
            <person name="Jayaseelan J.C."/>
            <person name="Lara F."/>
            <person name="Munidasa M."/>
            <person name="Palculict T."/>
            <person name="Patil S."/>
            <person name="Pu L.-L."/>
            <person name="Saada N."/>
            <person name="Tang L."/>
            <person name="Weissenberger G."/>
            <person name="Zhu Y."/>
            <person name="Hemphill L."/>
            <person name="Shang Y."/>
            <person name="Youmans B."/>
            <person name="Ayvaz T."/>
            <person name="Ross M."/>
            <person name="Santibanez J."/>
            <person name="Aqrawi P."/>
            <person name="Gross S."/>
            <person name="Joshi V."/>
            <person name="Fowler G."/>
            <person name="Nazareth L."/>
            <person name="Reid J."/>
            <person name="Worley K."/>
            <person name="Petrosino J."/>
            <person name="Highlander S."/>
            <person name="Gibbs R."/>
        </authorList>
    </citation>
    <scope>NUCLEOTIDE SEQUENCE [LARGE SCALE GENOMIC DNA]</scope>
    <source>
        <strain evidence="2 3">ATCC BAA-1200</strain>
    </source>
</reference>
<evidence type="ECO:0000313" key="3">
    <source>
        <dbReference type="Proteomes" id="UP000004105"/>
    </source>
</evidence>
<name>F2BEK6_9NEIS</name>
<feature type="region of interest" description="Disordered" evidence="1">
    <location>
        <begin position="25"/>
        <end position="50"/>
    </location>
</feature>
<keyword evidence="3" id="KW-1185">Reference proteome</keyword>
<dbReference type="AlphaFoldDB" id="F2BEK6"/>
<organism evidence="2 3">
    <name type="scientific">Neisseria bacilliformis ATCC BAA-1200</name>
    <dbReference type="NCBI Taxonomy" id="888742"/>
    <lineage>
        <taxon>Bacteria</taxon>
        <taxon>Pseudomonadati</taxon>
        <taxon>Pseudomonadota</taxon>
        <taxon>Betaproteobacteria</taxon>
        <taxon>Neisseriales</taxon>
        <taxon>Neisseriaceae</taxon>
        <taxon>Neisseria</taxon>
    </lineage>
</organism>
<dbReference type="EMBL" id="AFAY01000046">
    <property type="protein sequence ID" value="EGF09911.1"/>
    <property type="molecule type" value="Genomic_DNA"/>
</dbReference>
<comment type="caution">
    <text evidence="2">The sequence shown here is derived from an EMBL/GenBank/DDBJ whole genome shotgun (WGS) entry which is preliminary data.</text>
</comment>
<gene>
    <name evidence="2" type="primary">grpE2</name>
    <name evidence="2" type="ORF">HMPREF9123_2162</name>
</gene>
<evidence type="ECO:0000313" key="2">
    <source>
        <dbReference type="EMBL" id="EGF09911.1"/>
    </source>
</evidence>
<dbReference type="Proteomes" id="UP000004105">
    <property type="component" value="Unassembled WGS sequence"/>
</dbReference>
<protein>
    <submittedName>
        <fullName evidence="2">Co-chaperone GrpE</fullName>
    </submittedName>
</protein>
<proteinExistence type="predicted"/>
<dbReference type="HOGENOM" id="CLU_3120197_0_0_4"/>
<accession>F2BEK6</accession>
<sequence>MVRRGSTVVGRILVSDIAVVAAGFSPCGKTSDSEIRPAVKQQKQRPSENP</sequence>